<accession>A0A392QJM6</accession>
<organism evidence="1 2">
    <name type="scientific">Trifolium medium</name>
    <dbReference type="NCBI Taxonomy" id="97028"/>
    <lineage>
        <taxon>Eukaryota</taxon>
        <taxon>Viridiplantae</taxon>
        <taxon>Streptophyta</taxon>
        <taxon>Embryophyta</taxon>
        <taxon>Tracheophyta</taxon>
        <taxon>Spermatophyta</taxon>
        <taxon>Magnoliopsida</taxon>
        <taxon>eudicotyledons</taxon>
        <taxon>Gunneridae</taxon>
        <taxon>Pentapetalae</taxon>
        <taxon>rosids</taxon>
        <taxon>fabids</taxon>
        <taxon>Fabales</taxon>
        <taxon>Fabaceae</taxon>
        <taxon>Papilionoideae</taxon>
        <taxon>50 kb inversion clade</taxon>
        <taxon>NPAAA clade</taxon>
        <taxon>Hologalegina</taxon>
        <taxon>IRL clade</taxon>
        <taxon>Trifolieae</taxon>
        <taxon>Trifolium</taxon>
    </lineage>
</organism>
<feature type="non-terminal residue" evidence="1">
    <location>
        <position position="1"/>
    </location>
</feature>
<sequence length="41" mass="4332">VLQPVCLTDVSLASKFDDDGQNIGEDDDVSGGGDIFEVFDV</sequence>
<dbReference type="EMBL" id="LXQA010137693">
    <property type="protein sequence ID" value="MCI23756.1"/>
    <property type="molecule type" value="Genomic_DNA"/>
</dbReference>
<dbReference type="AlphaFoldDB" id="A0A392QJM6"/>
<dbReference type="Proteomes" id="UP000265520">
    <property type="component" value="Unassembled WGS sequence"/>
</dbReference>
<evidence type="ECO:0000313" key="1">
    <source>
        <dbReference type="EMBL" id="MCI23756.1"/>
    </source>
</evidence>
<evidence type="ECO:0000313" key="2">
    <source>
        <dbReference type="Proteomes" id="UP000265520"/>
    </source>
</evidence>
<reference evidence="1 2" key="1">
    <citation type="journal article" date="2018" name="Front. Plant Sci.">
        <title>Red Clover (Trifolium pratense) and Zigzag Clover (T. medium) - A Picture of Genomic Similarities and Differences.</title>
        <authorList>
            <person name="Dluhosova J."/>
            <person name="Istvanek J."/>
            <person name="Nedelnik J."/>
            <person name="Repkova J."/>
        </authorList>
    </citation>
    <scope>NUCLEOTIDE SEQUENCE [LARGE SCALE GENOMIC DNA]</scope>
    <source>
        <strain evidence="2">cv. 10/8</strain>
        <tissue evidence="1">Leaf</tissue>
    </source>
</reference>
<proteinExistence type="predicted"/>
<keyword evidence="2" id="KW-1185">Reference proteome</keyword>
<name>A0A392QJM6_9FABA</name>
<protein>
    <submittedName>
        <fullName evidence="1">Uncharacterized protein</fullName>
    </submittedName>
</protein>
<comment type="caution">
    <text evidence="1">The sequence shown here is derived from an EMBL/GenBank/DDBJ whole genome shotgun (WGS) entry which is preliminary data.</text>
</comment>